<gene>
    <name evidence="6" type="primary">hutC</name>
    <name evidence="6" type="ORF">PGB34_22035</name>
</gene>
<dbReference type="PANTHER" id="PTHR44846:SF16">
    <property type="entry name" value="TRANSCRIPTIONAL REGULATOR PHNF-RELATED"/>
    <property type="match status" value="1"/>
</dbReference>
<dbReference type="GO" id="GO:0003677">
    <property type="term" value="F:DNA binding"/>
    <property type="evidence" value="ECO:0007669"/>
    <property type="project" value="UniProtKB-UniRule"/>
</dbReference>
<keyword evidence="3" id="KW-0804">Transcription</keyword>
<evidence type="ECO:0000313" key="7">
    <source>
        <dbReference type="Proteomes" id="UP001212602"/>
    </source>
</evidence>
<evidence type="ECO:0000256" key="3">
    <source>
        <dbReference type="ARBA" id="ARBA00023163"/>
    </source>
</evidence>
<dbReference type="GO" id="GO:0045892">
    <property type="term" value="P:negative regulation of DNA-templated transcription"/>
    <property type="evidence" value="ECO:0007669"/>
    <property type="project" value="UniProtKB-UniRule"/>
</dbReference>
<reference evidence="6" key="1">
    <citation type="submission" date="2023-01" db="EMBL/GenBank/DDBJ databases">
        <title>Xenophilus mangrovi sp. nov., isolated from soil of Mangrove nature reserve.</title>
        <authorList>
            <person name="Xu S."/>
            <person name="Liu Z."/>
            <person name="Xu Y."/>
        </authorList>
    </citation>
    <scope>NUCLEOTIDE SEQUENCE</scope>
    <source>
        <strain evidence="6">YW8</strain>
    </source>
</reference>
<dbReference type="InterPro" id="IPR011663">
    <property type="entry name" value="UTRA"/>
</dbReference>
<evidence type="ECO:0000256" key="2">
    <source>
        <dbReference type="ARBA" id="ARBA00023125"/>
    </source>
</evidence>
<dbReference type="Pfam" id="PF07702">
    <property type="entry name" value="UTRA"/>
    <property type="match status" value="1"/>
</dbReference>
<dbReference type="EMBL" id="JAQIPB010000013">
    <property type="protein sequence ID" value="MDA7419060.1"/>
    <property type="molecule type" value="Genomic_DNA"/>
</dbReference>
<dbReference type="Gene3D" id="3.40.1410.10">
    <property type="entry name" value="Chorismate lyase-like"/>
    <property type="match status" value="1"/>
</dbReference>
<dbReference type="PRINTS" id="PR00035">
    <property type="entry name" value="HTHGNTR"/>
</dbReference>
<dbReference type="SUPFAM" id="SSF46785">
    <property type="entry name" value="Winged helix' DNA-binding domain"/>
    <property type="match status" value="1"/>
</dbReference>
<dbReference type="GO" id="GO:0006547">
    <property type="term" value="P:L-histidine metabolic process"/>
    <property type="evidence" value="ECO:0007669"/>
    <property type="project" value="UniProtKB-UniRule"/>
</dbReference>
<evidence type="ECO:0000256" key="1">
    <source>
        <dbReference type="ARBA" id="ARBA00023015"/>
    </source>
</evidence>
<dbReference type="Gene3D" id="1.10.10.10">
    <property type="entry name" value="Winged helix-like DNA-binding domain superfamily/Winged helix DNA-binding domain"/>
    <property type="match status" value="1"/>
</dbReference>
<evidence type="ECO:0000313" key="6">
    <source>
        <dbReference type="EMBL" id="MDA7419060.1"/>
    </source>
</evidence>
<dbReference type="InterPro" id="IPR036390">
    <property type="entry name" value="WH_DNA-bd_sf"/>
</dbReference>
<dbReference type="SMART" id="SM00866">
    <property type="entry name" value="UTRA"/>
    <property type="match status" value="1"/>
</dbReference>
<dbReference type="InterPro" id="IPR036388">
    <property type="entry name" value="WH-like_DNA-bd_sf"/>
</dbReference>
<dbReference type="Proteomes" id="UP001212602">
    <property type="component" value="Unassembled WGS sequence"/>
</dbReference>
<dbReference type="GO" id="GO:0003700">
    <property type="term" value="F:DNA-binding transcription factor activity"/>
    <property type="evidence" value="ECO:0007669"/>
    <property type="project" value="UniProtKB-UniRule"/>
</dbReference>
<dbReference type="CDD" id="cd07377">
    <property type="entry name" value="WHTH_GntR"/>
    <property type="match status" value="1"/>
</dbReference>
<dbReference type="InterPro" id="IPR050679">
    <property type="entry name" value="Bact_HTH_transcr_reg"/>
</dbReference>
<dbReference type="PROSITE" id="PS50949">
    <property type="entry name" value="HTH_GNTR"/>
    <property type="match status" value="1"/>
</dbReference>
<keyword evidence="2" id="KW-0238">DNA-binding</keyword>
<dbReference type="AlphaFoldDB" id="A0AAE3T1W8"/>
<keyword evidence="7" id="KW-1185">Reference proteome</keyword>
<name>A0AAE3T1W8_9BURK</name>
<accession>A0AAE3T1W8</accession>
<keyword evidence="1" id="KW-0805">Transcription regulation</keyword>
<dbReference type="SUPFAM" id="SSF64288">
    <property type="entry name" value="Chorismate lyase-like"/>
    <property type="match status" value="1"/>
</dbReference>
<dbReference type="PANTHER" id="PTHR44846">
    <property type="entry name" value="MANNOSYL-D-GLYCERATE TRANSPORT/METABOLISM SYSTEM REPRESSOR MNGR-RELATED"/>
    <property type="match status" value="1"/>
</dbReference>
<proteinExistence type="predicted"/>
<dbReference type="RefSeq" id="WP_271430258.1">
    <property type="nucleotide sequence ID" value="NZ_JAQIPB010000013.1"/>
</dbReference>
<dbReference type="InterPro" id="IPR028978">
    <property type="entry name" value="Chorismate_lyase_/UTRA_dom_sf"/>
</dbReference>
<dbReference type="FunFam" id="1.10.10.10:FF:000079">
    <property type="entry name" value="GntR family transcriptional regulator"/>
    <property type="match status" value="1"/>
</dbReference>
<evidence type="ECO:0000259" key="5">
    <source>
        <dbReference type="PROSITE" id="PS50949"/>
    </source>
</evidence>
<evidence type="ECO:0000256" key="4">
    <source>
        <dbReference type="NCBIfam" id="TIGR02018"/>
    </source>
</evidence>
<sequence>MKHPPGRVAMPALALYAQIKEHITRRIQSGEWPAGHRLPSEHELVAQFGISRMTANRALRELVDEGRIVRVAGVGSFVAEDRPQSTLLQIANIASEIRARGHDYGFKLIVAERQPASPDVAAWLDLRPGESVFHSTCLHLENGLPVQLEERWVNPRVVPDYLAQDFSRLAPSEYLVRHVPFDQIEHVVDAVLPSADQARRLDMREEQPCLLLTRRTWTRGTPVTVVRCLHPASRYRLGSRFKADGNPTFN</sequence>
<dbReference type="SMART" id="SM00345">
    <property type="entry name" value="HTH_GNTR"/>
    <property type="match status" value="1"/>
</dbReference>
<dbReference type="InterPro" id="IPR000524">
    <property type="entry name" value="Tscrpt_reg_HTH_GntR"/>
</dbReference>
<dbReference type="NCBIfam" id="TIGR02018">
    <property type="entry name" value="his_ut_repres"/>
    <property type="match status" value="1"/>
</dbReference>
<comment type="caution">
    <text evidence="6">The sequence shown here is derived from an EMBL/GenBank/DDBJ whole genome shotgun (WGS) entry which is preliminary data.</text>
</comment>
<protein>
    <recommendedName>
        <fullName evidence="4">Histidine utilization repressor</fullName>
    </recommendedName>
</protein>
<organism evidence="6 7">
    <name type="scientific">Xenophilus arseniciresistens</name>
    <dbReference type="NCBI Taxonomy" id="1283306"/>
    <lineage>
        <taxon>Bacteria</taxon>
        <taxon>Pseudomonadati</taxon>
        <taxon>Pseudomonadota</taxon>
        <taxon>Betaproteobacteria</taxon>
        <taxon>Burkholderiales</taxon>
        <taxon>Comamonadaceae</taxon>
        <taxon>Xenophilus</taxon>
    </lineage>
</organism>
<dbReference type="InterPro" id="IPR010248">
    <property type="entry name" value="His_ut_repres"/>
</dbReference>
<dbReference type="Pfam" id="PF00392">
    <property type="entry name" value="GntR"/>
    <property type="match status" value="1"/>
</dbReference>
<feature type="domain" description="HTH gntR-type" evidence="5">
    <location>
        <begin position="13"/>
        <end position="81"/>
    </location>
</feature>